<dbReference type="GO" id="GO:0003938">
    <property type="term" value="F:IMP dehydrogenase activity"/>
    <property type="evidence" value="ECO:0007669"/>
    <property type="project" value="InterPro"/>
</dbReference>
<dbReference type="PROSITE" id="PS51371">
    <property type="entry name" value="CBS"/>
    <property type="match status" value="2"/>
</dbReference>
<comment type="similarity">
    <text evidence="1">Belongs to the IMPDH/GMPR family.</text>
</comment>
<evidence type="ECO:0000256" key="6">
    <source>
        <dbReference type="PIRSR" id="PIRSR000130-4"/>
    </source>
</evidence>
<dbReference type="AlphaFoldDB" id="A0A1F8EZT2"/>
<evidence type="ECO:0000256" key="2">
    <source>
        <dbReference type="ARBA" id="ARBA00022723"/>
    </source>
</evidence>
<name>A0A1F8EZT2_9BACT</name>
<evidence type="ECO:0000256" key="5">
    <source>
        <dbReference type="PIRSR" id="PIRSR000130-3"/>
    </source>
</evidence>
<dbReference type="SUPFAM" id="SSF51412">
    <property type="entry name" value="Inosine monophosphate dehydrogenase (IMPDH)"/>
    <property type="match status" value="1"/>
</dbReference>
<dbReference type="CDD" id="cd00381">
    <property type="entry name" value="IMPDH"/>
    <property type="match status" value="1"/>
</dbReference>
<dbReference type="InterPro" id="IPR005990">
    <property type="entry name" value="IMP_DH"/>
</dbReference>
<evidence type="ECO:0000313" key="9">
    <source>
        <dbReference type="EMBL" id="OGN06363.1"/>
    </source>
</evidence>
<dbReference type="InterPro" id="IPR000644">
    <property type="entry name" value="CBS_dom"/>
</dbReference>
<reference evidence="9 10" key="1">
    <citation type="journal article" date="2016" name="Nat. Commun.">
        <title>Thousands of microbial genomes shed light on interconnected biogeochemical processes in an aquifer system.</title>
        <authorList>
            <person name="Anantharaman K."/>
            <person name="Brown C.T."/>
            <person name="Hug L.A."/>
            <person name="Sharon I."/>
            <person name="Castelle C.J."/>
            <person name="Probst A.J."/>
            <person name="Thomas B.C."/>
            <person name="Singh A."/>
            <person name="Wilkins M.J."/>
            <person name="Karaoz U."/>
            <person name="Brodie E.L."/>
            <person name="Williams K.H."/>
            <person name="Hubbard S.S."/>
            <person name="Banfield J.F."/>
        </authorList>
    </citation>
    <scope>NUCLEOTIDE SEQUENCE [LARGE SCALE GENOMIC DNA]</scope>
</reference>
<dbReference type="SMART" id="SM00116">
    <property type="entry name" value="CBS"/>
    <property type="match status" value="2"/>
</dbReference>
<dbReference type="PANTHER" id="PTHR11911:SF111">
    <property type="entry name" value="INOSINE-5'-MONOPHOSPHATE DEHYDROGENASE"/>
    <property type="match status" value="1"/>
</dbReference>
<feature type="domain" description="CBS" evidence="8">
    <location>
        <begin position="89"/>
        <end position="146"/>
    </location>
</feature>
<keyword evidence="4 7" id="KW-0129">CBS domain</keyword>
<feature type="binding site" evidence="5">
    <location>
        <begin position="294"/>
        <end position="296"/>
    </location>
    <ligand>
        <name>NAD(+)</name>
        <dbReference type="ChEBI" id="CHEBI:57540"/>
    </ligand>
</feature>
<proteinExistence type="inferred from homology"/>
<keyword evidence="2" id="KW-0479">Metal-binding</keyword>
<feature type="binding site" description="in other chain" evidence="6">
    <location>
        <position position="301"/>
    </location>
    <ligand>
        <name>K(+)</name>
        <dbReference type="ChEBI" id="CHEBI:29103"/>
        <note>ligand shared between two tetrameric partners</note>
    </ligand>
</feature>
<feature type="binding site" description="in other chain" evidence="6">
    <location>
        <position position="296"/>
    </location>
    <ligand>
        <name>K(+)</name>
        <dbReference type="ChEBI" id="CHEBI:29103"/>
        <note>ligand shared between two tetrameric partners</note>
    </ligand>
</feature>
<feature type="binding site" evidence="5">
    <location>
        <begin position="244"/>
        <end position="246"/>
    </location>
    <ligand>
        <name>NAD(+)</name>
        <dbReference type="ChEBI" id="CHEBI:57540"/>
    </ligand>
</feature>
<dbReference type="CDD" id="cd04601">
    <property type="entry name" value="CBS_pair_IMPDH"/>
    <property type="match status" value="1"/>
</dbReference>
<evidence type="ECO:0000256" key="1">
    <source>
        <dbReference type="ARBA" id="ARBA00005502"/>
    </source>
</evidence>
<feature type="domain" description="CBS" evidence="8">
    <location>
        <begin position="148"/>
        <end position="210"/>
    </location>
</feature>
<keyword evidence="5" id="KW-0520">NAD</keyword>
<keyword evidence="3" id="KW-0560">Oxidoreductase</keyword>
<evidence type="ECO:0000256" key="3">
    <source>
        <dbReference type="ARBA" id="ARBA00023002"/>
    </source>
</evidence>
<dbReference type="GO" id="GO:0006183">
    <property type="term" value="P:GTP biosynthetic process"/>
    <property type="evidence" value="ECO:0007669"/>
    <property type="project" value="TreeGrafter"/>
</dbReference>
<protein>
    <recommendedName>
        <fullName evidence="8">CBS domain-containing protein</fullName>
    </recommendedName>
</protein>
<dbReference type="PIRSF" id="PIRSF000130">
    <property type="entry name" value="IMPDH"/>
    <property type="match status" value="1"/>
</dbReference>
<keyword evidence="6" id="KW-0630">Potassium</keyword>
<dbReference type="PANTHER" id="PTHR11911">
    <property type="entry name" value="INOSINE-5-MONOPHOSPHATE DEHYDROGENASE RELATED"/>
    <property type="match status" value="1"/>
</dbReference>
<dbReference type="InterPro" id="IPR046342">
    <property type="entry name" value="CBS_dom_sf"/>
</dbReference>
<dbReference type="InterPro" id="IPR013785">
    <property type="entry name" value="Aldolase_TIM"/>
</dbReference>
<evidence type="ECO:0000313" key="10">
    <source>
        <dbReference type="Proteomes" id="UP000176834"/>
    </source>
</evidence>
<comment type="caution">
    <text evidence="9">The sequence shown here is derived from an EMBL/GenBank/DDBJ whole genome shotgun (WGS) entry which is preliminary data.</text>
</comment>
<organism evidence="9 10">
    <name type="scientific">Candidatus Yanofskybacteria bacterium RIFCSPHIGHO2_02_FULL_38_22b</name>
    <dbReference type="NCBI Taxonomy" id="1802673"/>
    <lineage>
        <taxon>Bacteria</taxon>
        <taxon>Candidatus Yanofskyibacteriota</taxon>
    </lineage>
</organism>
<dbReference type="Proteomes" id="UP000176834">
    <property type="component" value="Unassembled WGS sequence"/>
</dbReference>
<dbReference type="GO" id="GO:0046872">
    <property type="term" value="F:metal ion binding"/>
    <property type="evidence" value="ECO:0007669"/>
    <property type="project" value="UniProtKB-KW"/>
</dbReference>
<dbReference type="InterPro" id="IPR001093">
    <property type="entry name" value="IMP_DH_GMPRt"/>
</dbReference>
<dbReference type="FunFam" id="3.20.20.70:FF:000424">
    <property type="entry name" value="Inosine-5'-monophosphate dehydrogenase 2"/>
    <property type="match status" value="1"/>
</dbReference>
<sequence length="474" mass="51498">MWGCTFDDFLIAPGWGIAKSRKEISLASKFSHNIRLKIPIVSANMDTITGARMAIAIAKEGGLGIIHRYLSIADQVSKVEEVKREENFIIEKPYSIFAHQTINEARKLMAKNKVGGLMVVNDSGKLVGILTNRDIRYCAETELVSSRMTSPPELLTAKLAEISLEKAKALMDQHCLEKLPLVDADFNLKGLITSKDIENMEKYPLANKDTNGQLIVGAAIGATGDYIERTAELIKANVDVIVLDIANAQSDVGLAAVVNFRKNFPSMELVVGNIVIPEAIAVFMRQDVNGFKVGLGPGSACTTRKNTNIGVPQAQAVYTCLMASSVPICADGGIKRNGSIAEALILGAGSVMIGGMFAGTDESPGLVFRDSTGRKVKSFRGMASREAMYEKLRAEEADDPYEISSRISPEGIEKNVEYRGSVVPMIADIIGNLASTISYMGAMSLQEAKEMFMERPTSFLIKLSEAAKRESWER</sequence>
<evidence type="ECO:0000259" key="8">
    <source>
        <dbReference type="PROSITE" id="PS51371"/>
    </source>
</evidence>
<dbReference type="SMART" id="SM01240">
    <property type="entry name" value="IMPDH"/>
    <property type="match status" value="1"/>
</dbReference>
<gene>
    <name evidence="9" type="ORF">A3B86_03870</name>
</gene>
<dbReference type="SUPFAM" id="SSF54631">
    <property type="entry name" value="CBS-domain pair"/>
    <property type="match status" value="1"/>
</dbReference>
<dbReference type="Pfam" id="PF00478">
    <property type="entry name" value="IMPDH"/>
    <property type="match status" value="1"/>
</dbReference>
<evidence type="ECO:0000256" key="4">
    <source>
        <dbReference type="ARBA" id="ARBA00023122"/>
    </source>
</evidence>
<accession>A0A1F8EZT2</accession>
<evidence type="ECO:0000256" key="7">
    <source>
        <dbReference type="PROSITE-ProRule" id="PRU00703"/>
    </source>
</evidence>
<dbReference type="Gene3D" id="3.20.20.70">
    <property type="entry name" value="Aldolase class I"/>
    <property type="match status" value="1"/>
</dbReference>
<dbReference type="EMBL" id="MGJN01000020">
    <property type="protein sequence ID" value="OGN06363.1"/>
    <property type="molecule type" value="Genomic_DNA"/>
</dbReference>
<dbReference type="Pfam" id="PF00571">
    <property type="entry name" value="CBS"/>
    <property type="match status" value="2"/>
</dbReference>
<feature type="binding site" description="in other chain" evidence="6">
    <location>
        <position position="298"/>
    </location>
    <ligand>
        <name>K(+)</name>
        <dbReference type="ChEBI" id="CHEBI:29103"/>
        <note>ligand shared between two tetrameric partners</note>
    </ligand>
</feature>